<dbReference type="InterPro" id="IPR001810">
    <property type="entry name" value="F-box_dom"/>
</dbReference>
<evidence type="ECO:0000313" key="2">
    <source>
        <dbReference type="EMBL" id="CAH7673546.1"/>
    </source>
</evidence>
<accession>A0AAV0AUM4</accession>
<dbReference type="Pfam" id="PF00646">
    <property type="entry name" value="F-box"/>
    <property type="match status" value="1"/>
</dbReference>
<dbReference type="EMBL" id="CALTRL010001743">
    <property type="protein sequence ID" value="CAH7673546.1"/>
    <property type="molecule type" value="Genomic_DNA"/>
</dbReference>
<proteinExistence type="predicted"/>
<dbReference type="InterPro" id="IPR036047">
    <property type="entry name" value="F-box-like_dom_sf"/>
</dbReference>
<feature type="domain" description="F-box" evidence="1">
    <location>
        <begin position="4"/>
        <end position="56"/>
    </location>
</feature>
<keyword evidence="3" id="KW-1185">Reference proteome</keyword>
<comment type="caution">
    <text evidence="2">The sequence shown here is derived from an EMBL/GenBank/DDBJ whole genome shotgun (WGS) entry which is preliminary data.</text>
</comment>
<evidence type="ECO:0000259" key="1">
    <source>
        <dbReference type="PROSITE" id="PS50181"/>
    </source>
</evidence>
<dbReference type="PROSITE" id="PS50181">
    <property type="entry name" value="FBOX"/>
    <property type="match status" value="1"/>
</dbReference>
<organism evidence="2 3">
    <name type="scientific">Phakopsora pachyrhizi</name>
    <name type="common">Asian soybean rust disease fungus</name>
    <dbReference type="NCBI Taxonomy" id="170000"/>
    <lineage>
        <taxon>Eukaryota</taxon>
        <taxon>Fungi</taxon>
        <taxon>Dikarya</taxon>
        <taxon>Basidiomycota</taxon>
        <taxon>Pucciniomycotina</taxon>
        <taxon>Pucciniomycetes</taxon>
        <taxon>Pucciniales</taxon>
        <taxon>Phakopsoraceae</taxon>
        <taxon>Phakopsora</taxon>
    </lineage>
</organism>
<dbReference type="SUPFAM" id="SSF81383">
    <property type="entry name" value="F-box domain"/>
    <property type="match status" value="1"/>
</dbReference>
<dbReference type="AlphaFoldDB" id="A0AAV0AUM4"/>
<reference evidence="2" key="1">
    <citation type="submission" date="2022-06" db="EMBL/GenBank/DDBJ databases">
        <authorList>
            <consortium name="SYNGENTA / RWTH Aachen University"/>
        </authorList>
    </citation>
    <scope>NUCLEOTIDE SEQUENCE</scope>
</reference>
<dbReference type="CDD" id="cd09917">
    <property type="entry name" value="F-box_SF"/>
    <property type="match status" value="1"/>
</dbReference>
<sequence length="245" mass="27641">MESSSSIELLPAEVLTLCFENLPCRSLLSVLATNRRLRSIVVELLKTRFNNAWSVLKRLKFEFKIVISKPSDLDVTHASLLTFNGTFPVTSSNHHLAPLPIATLSLEDHISVSVKEGNTRIVYIDCGINRPANFSRSQVGRSHDSPSLSSYTLIIIINLSLLLRSFNPFLINCSEQSYHQFLMTAEKRDLNIYENLCDLEKGKLVVEPEGMIAFSEKADISRRESSYTVKGVELFLPKFLTIVDY</sequence>
<protein>
    <submittedName>
        <fullName evidence="2">Expressed protein</fullName>
    </submittedName>
</protein>
<name>A0AAV0AUM4_PHAPC</name>
<dbReference type="Proteomes" id="UP001153365">
    <property type="component" value="Unassembled WGS sequence"/>
</dbReference>
<evidence type="ECO:0000313" key="3">
    <source>
        <dbReference type="Proteomes" id="UP001153365"/>
    </source>
</evidence>
<gene>
    <name evidence="2" type="ORF">PPACK8108_LOCUS8420</name>
</gene>